<protein>
    <submittedName>
        <fullName evidence="1">Uncharacterized protein</fullName>
    </submittedName>
</protein>
<dbReference type="AlphaFoldDB" id="A0A8J2IRY2"/>
<accession>A0A8J2IRY2</accession>
<evidence type="ECO:0000313" key="2">
    <source>
        <dbReference type="Proteomes" id="UP000693738"/>
    </source>
</evidence>
<proteinExistence type="predicted"/>
<evidence type="ECO:0000313" key="1">
    <source>
        <dbReference type="EMBL" id="CAG7555059.1"/>
    </source>
</evidence>
<name>A0A8J2IRY2_FUSEQ</name>
<reference evidence="1" key="1">
    <citation type="submission" date="2021-05" db="EMBL/GenBank/DDBJ databases">
        <authorList>
            <person name="Khan N."/>
        </authorList>
    </citation>
    <scope>NUCLEOTIDE SEQUENCE</scope>
</reference>
<dbReference type="Proteomes" id="UP000693738">
    <property type="component" value="Unassembled WGS sequence"/>
</dbReference>
<sequence length="195" mass="21396">MILPINSETAQTVLGDFVPAISVFNHEPSRYQVFRIQHTPGSHKILISTSSPEPAGYLYYVTDVSLSDHPQTTLPLMIDILNSPDQIGNIHESQCVGSIASHDLERVQAVISDHSRLLGPQNFAPPPNEPTFGESWANTYVSTGFPDTITRPIVFTNDFTLTIPTSVEAVSPWIGVDIGKLRRFLGMAELVRQAG</sequence>
<dbReference type="EMBL" id="CAJSTJ010000033">
    <property type="protein sequence ID" value="CAG7555059.1"/>
    <property type="molecule type" value="Genomic_DNA"/>
</dbReference>
<gene>
    <name evidence="1" type="ORF">FEQUK3_LOCUS735</name>
</gene>
<organism evidence="1 2">
    <name type="scientific">Fusarium equiseti</name>
    <name type="common">Fusarium scirpi</name>
    <dbReference type="NCBI Taxonomy" id="61235"/>
    <lineage>
        <taxon>Eukaryota</taxon>
        <taxon>Fungi</taxon>
        <taxon>Dikarya</taxon>
        <taxon>Ascomycota</taxon>
        <taxon>Pezizomycotina</taxon>
        <taxon>Sordariomycetes</taxon>
        <taxon>Hypocreomycetidae</taxon>
        <taxon>Hypocreales</taxon>
        <taxon>Nectriaceae</taxon>
        <taxon>Fusarium</taxon>
        <taxon>Fusarium incarnatum-equiseti species complex</taxon>
    </lineage>
</organism>
<comment type="caution">
    <text evidence="1">The sequence shown here is derived from an EMBL/GenBank/DDBJ whole genome shotgun (WGS) entry which is preliminary data.</text>
</comment>